<comment type="caution">
    <text evidence="3">The sequence shown here is derived from an EMBL/GenBank/DDBJ whole genome shotgun (WGS) entry which is preliminary data.</text>
</comment>
<dbReference type="Proteomes" id="UP000291213">
    <property type="component" value="Unassembled WGS sequence"/>
</dbReference>
<keyword evidence="1" id="KW-0472">Membrane</keyword>
<dbReference type="AlphaFoldDB" id="A0A401H9E6"/>
<evidence type="ECO:0000256" key="1">
    <source>
        <dbReference type="SAM" id="Phobius"/>
    </source>
</evidence>
<feature type="transmembrane region" description="Helical" evidence="1">
    <location>
        <begin position="96"/>
        <end position="116"/>
    </location>
</feature>
<dbReference type="SUPFAM" id="SSF103481">
    <property type="entry name" value="Multidrug resistance efflux transporter EmrE"/>
    <property type="match status" value="2"/>
</dbReference>
<evidence type="ECO:0000313" key="4">
    <source>
        <dbReference type="Proteomes" id="UP000291213"/>
    </source>
</evidence>
<reference evidence="3 4" key="1">
    <citation type="submission" date="2017-02" db="EMBL/GenBank/DDBJ databases">
        <title>isolation and characterization of a novel temperate virus Aeropyrum globular virus 1 infecting hyperthermophilic archaeon Aeropyrum.</title>
        <authorList>
            <person name="Yumiya M."/>
            <person name="Yoshida T."/>
            <person name="Sako Y."/>
        </authorList>
    </citation>
    <scope>NUCLEOTIDE SEQUENCE [LARGE SCALE GENOMIC DNA]</scope>
    <source>
        <strain evidence="3 4">YK1-12-2013</strain>
    </source>
</reference>
<proteinExistence type="predicted"/>
<dbReference type="PANTHER" id="PTHR22911:SF137">
    <property type="entry name" value="SOLUTE CARRIER FAMILY 35 MEMBER G2-RELATED"/>
    <property type="match status" value="1"/>
</dbReference>
<name>A0A401H9E6_AERPX</name>
<organism evidence="3 4">
    <name type="scientific">Aeropyrum pernix</name>
    <dbReference type="NCBI Taxonomy" id="56636"/>
    <lineage>
        <taxon>Archaea</taxon>
        <taxon>Thermoproteota</taxon>
        <taxon>Thermoprotei</taxon>
        <taxon>Desulfurococcales</taxon>
        <taxon>Desulfurococcaceae</taxon>
        <taxon>Aeropyrum</taxon>
    </lineage>
</organism>
<dbReference type="RefSeq" id="WP_131159977.1">
    <property type="nucleotide sequence ID" value="NZ_BDMD01000037.1"/>
</dbReference>
<accession>A0A401H9E6</accession>
<feature type="transmembrane region" description="Helical" evidence="1">
    <location>
        <begin position="62"/>
        <end position="84"/>
    </location>
</feature>
<protein>
    <recommendedName>
        <fullName evidence="2">EamA domain-containing protein</fullName>
    </recommendedName>
</protein>
<sequence length="287" mass="29673">MSSLIGYALAYAASLLFAVSDVLVRKASRDISPVGILFLSLTSGIPSLAVASILLGEPPLPGMWYLLLYCAIGAGHFYFGRLFFYTAVAGLGASSAAIIVSATPIMSSFLAVLLLGEDLRPPVLAALILVTLAAYIAARNPSGRPLQNVSRSRAVLAAAAATLIFASTTVAVRWIGFHADSPVTGVVASYTGAYPLALATVEARRVSWGKPALYTALAAGVVVAFAQASRYSSLELIPVPEASVLFGLFPVNTAVISAVVGGEDERPSKKHVVAALMSVAAVAIMFS</sequence>
<feature type="domain" description="EamA" evidence="2">
    <location>
        <begin position="154"/>
        <end position="286"/>
    </location>
</feature>
<dbReference type="InterPro" id="IPR037185">
    <property type="entry name" value="EmrE-like"/>
</dbReference>
<keyword evidence="1" id="KW-1133">Transmembrane helix</keyword>
<dbReference type="OrthoDB" id="378480at2157"/>
<feature type="transmembrane region" description="Helical" evidence="1">
    <location>
        <begin position="154"/>
        <end position="176"/>
    </location>
</feature>
<dbReference type="PANTHER" id="PTHR22911">
    <property type="entry name" value="ACYL-MALONYL CONDENSING ENZYME-RELATED"/>
    <property type="match status" value="1"/>
</dbReference>
<keyword evidence="1" id="KW-0812">Transmembrane</keyword>
<dbReference type="EMBL" id="BDMD01000037">
    <property type="protein sequence ID" value="GBF08959.1"/>
    <property type="molecule type" value="Genomic_DNA"/>
</dbReference>
<feature type="transmembrane region" description="Helical" evidence="1">
    <location>
        <begin position="213"/>
        <end position="230"/>
    </location>
</feature>
<gene>
    <name evidence="3" type="ORF">apy_06840</name>
</gene>
<feature type="transmembrane region" description="Helical" evidence="1">
    <location>
        <begin position="36"/>
        <end position="56"/>
    </location>
</feature>
<feature type="transmembrane region" description="Helical" evidence="1">
    <location>
        <begin position="242"/>
        <end position="259"/>
    </location>
</feature>
<feature type="transmembrane region" description="Helical" evidence="1">
    <location>
        <begin position="182"/>
        <end position="201"/>
    </location>
</feature>
<dbReference type="GO" id="GO:0016020">
    <property type="term" value="C:membrane"/>
    <property type="evidence" value="ECO:0007669"/>
    <property type="project" value="InterPro"/>
</dbReference>
<evidence type="ECO:0000313" key="3">
    <source>
        <dbReference type="EMBL" id="GBF08959.1"/>
    </source>
</evidence>
<dbReference type="InterPro" id="IPR000620">
    <property type="entry name" value="EamA_dom"/>
</dbReference>
<feature type="transmembrane region" description="Helical" evidence="1">
    <location>
        <begin position="6"/>
        <end position="24"/>
    </location>
</feature>
<feature type="transmembrane region" description="Helical" evidence="1">
    <location>
        <begin position="122"/>
        <end position="142"/>
    </location>
</feature>
<dbReference type="Pfam" id="PF00892">
    <property type="entry name" value="EamA"/>
    <property type="match status" value="2"/>
</dbReference>
<feature type="domain" description="EamA" evidence="2">
    <location>
        <begin position="5"/>
        <end position="137"/>
    </location>
</feature>
<evidence type="ECO:0000259" key="2">
    <source>
        <dbReference type="Pfam" id="PF00892"/>
    </source>
</evidence>